<dbReference type="InterPro" id="IPR008922">
    <property type="entry name" value="Di-copper_centre_dom_sf"/>
</dbReference>
<dbReference type="STRING" id="1783515.A4E84_01250"/>
<dbReference type="EMBL" id="CP015098">
    <property type="protein sequence ID" value="AMW08283.1"/>
    <property type="molecule type" value="Genomic_DNA"/>
</dbReference>
<keyword evidence="2" id="KW-1185">Reference proteome</keyword>
<gene>
    <name evidence="1" type="ORF">A4E84_01250</name>
</gene>
<dbReference type="AlphaFoldDB" id="A0A143BT20"/>
<evidence type="ECO:0000313" key="1">
    <source>
        <dbReference type="EMBL" id="AMW08283.1"/>
    </source>
</evidence>
<evidence type="ECO:0000313" key="2">
    <source>
        <dbReference type="Proteomes" id="UP000076096"/>
    </source>
</evidence>
<protein>
    <recommendedName>
        <fullName evidence="3">Tat pathway signal protein</fullName>
    </recommendedName>
</protein>
<reference evidence="2" key="1">
    <citation type="submission" date="2016-04" db="EMBL/GenBank/DDBJ databases">
        <authorList>
            <person name="Zhang B."/>
        </authorList>
    </citation>
    <scope>NUCLEOTIDE SEQUENCE [LARGE SCALE GENOMIC DNA]</scope>
    <source>
        <strain evidence="2">S10</strain>
    </source>
</reference>
<dbReference type="Proteomes" id="UP000076096">
    <property type="component" value="Chromosome"/>
</dbReference>
<name>A0A143BT20_9ACTN</name>
<dbReference type="KEGG" id="stsi:A4E84_01250"/>
<accession>A0A143BT20</accession>
<dbReference type="RefSeq" id="WP_062924757.1">
    <property type="nucleotide sequence ID" value="NZ_CP015098.1"/>
</dbReference>
<sequence length="315" mass="35670">MNAFPKPVIDAMADRAMRLHHMLWHSARDSWAILTPEEREVYRDHGWEPPRQSLSAPDPVTGRRSIEFDNGSGEDFLFMHREMIGSVDEILAELDDPQHPRVEGWPTIPSPEDTEYPVPPPFVIPGDSGTTNAIGNAKTATAFDRIRAWESQFTNPAELRRLTLRRLGAGIEYGIHNQMHLRWSAEIPSYRPGQADFAVDPQWDDSSYNWLADTYSAHVNPIFWKLHGWVDARIDDWMAANELTGPVPWSFDPPWSGPAGHHHRHPVMRLALRAQPGNTEAEALRSHLSAMESTVEDLKQAGVSEPVRFAVLEDI</sequence>
<proteinExistence type="predicted"/>
<dbReference type="SUPFAM" id="SSF48056">
    <property type="entry name" value="Di-copper centre-containing domain"/>
    <property type="match status" value="1"/>
</dbReference>
<organism evidence="1 2">
    <name type="scientific">Streptomyces qaidamensis</name>
    <dbReference type="NCBI Taxonomy" id="1783515"/>
    <lineage>
        <taxon>Bacteria</taxon>
        <taxon>Bacillati</taxon>
        <taxon>Actinomycetota</taxon>
        <taxon>Actinomycetes</taxon>
        <taxon>Kitasatosporales</taxon>
        <taxon>Streptomycetaceae</taxon>
        <taxon>Streptomyces</taxon>
        <taxon>Streptomyces aurantiacus group</taxon>
    </lineage>
</organism>
<evidence type="ECO:0008006" key="3">
    <source>
        <dbReference type="Google" id="ProtNLM"/>
    </source>
</evidence>